<dbReference type="GO" id="GO:0004148">
    <property type="term" value="F:dihydrolipoyl dehydrogenase (NADH) activity"/>
    <property type="evidence" value="ECO:0007669"/>
    <property type="project" value="TreeGrafter"/>
</dbReference>
<dbReference type="Pfam" id="PF07992">
    <property type="entry name" value="Pyr_redox_2"/>
    <property type="match status" value="1"/>
</dbReference>
<dbReference type="AlphaFoldDB" id="A0A382VQL0"/>
<feature type="domain" description="FAD/NAD(P)-binding" evidence="4">
    <location>
        <begin position="4"/>
        <end position="268"/>
    </location>
</feature>
<dbReference type="GO" id="GO:0006103">
    <property type="term" value="P:2-oxoglutarate metabolic process"/>
    <property type="evidence" value="ECO:0007669"/>
    <property type="project" value="TreeGrafter"/>
</dbReference>
<reference evidence="5" key="1">
    <citation type="submission" date="2018-05" db="EMBL/GenBank/DDBJ databases">
        <authorList>
            <person name="Lanie J.A."/>
            <person name="Ng W.-L."/>
            <person name="Kazmierczak K.M."/>
            <person name="Andrzejewski T.M."/>
            <person name="Davidsen T.M."/>
            <person name="Wayne K.J."/>
            <person name="Tettelin H."/>
            <person name="Glass J.I."/>
            <person name="Rusch D."/>
            <person name="Podicherti R."/>
            <person name="Tsui H.-C.T."/>
            <person name="Winkler M.E."/>
        </authorList>
    </citation>
    <scope>NUCLEOTIDE SEQUENCE</scope>
</reference>
<dbReference type="PRINTS" id="PR00368">
    <property type="entry name" value="FADPNR"/>
</dbReference>
<sequence length="271" mass="29248">MFNYDLAVIGSGPGGRGAAIQGAKLGKKVAVIEQQSLLGGVSVNTGTIPSKALRQAILYLTGHFQRGIYGGNSQLKQQITISDLNVHTQKIVEERVITLENQYKRNNVDIHFGKASFIGPHQLKIDHGLSSQSISASTIIIATGSRPARSKTVPINQVNILDSDGILELTKIPDSLVVVGGGIIGMEYASFFSTLGTKVTVLDLQDNILPFLDTEMSIALQHHLERNGVVFHLGEMVTKVTQRSGRIKTLSDKNNVVYSEALLYAIGRVGM</sequence>
<dbReference type="PANTHER" id="PTHR22912">
    <property type="entry name" value="DISULFIDE OXIDOREDUCTASE"/>
    <property type="match status" value="1"/>
</dbReference>
<gene>
    <name evidence="5" type="ORF">METZ01_LOCUS401693</name>
</gene>
<dbReference type="Gene3D" id="3.50.50.60">
    <property type="entry name" value="FAD/NAD(P)-binding domain"/>
    <property type="match status" value="2"/>
</dbReference>
<dbReference type="PANTHER" id="PTHR22912:SF93">
    <property type="entry name" value="SOLUBLE PYRIDINE NUCLEOTIDE TRANSHYDROGENASE"/>
    <property type="match status" value="1"/>
</dbReference>
<dbReference type="InterPro" id="IPR023753">
    <property type="entry name" value="FAD/NAD-binding_dom"/>
</dbReference>
<dbReference type="GO" id="GO:0005829">
    <property type="term" value="C:cytosol"/>
    <property type="evidence" value="ECO:0007669"/>
    <property type="project" value="TreeGrafter"/>
</dbReference>
<evidence type="ECO:0000256" key="2">
    <source>
        <dbReference type="ARBA" id="ARBA00022630"/>
    </source>
</evidence>
<proteinExistence type="predicted"/>
<protein>
    <recommendedName>
        <fullName evidence="4">FAD/NAD(P)-binding domain-containing protein</fullName>
    </recommendedName>
</protein>
<organism evidence="5">
    <name type="scientific">marine metagenome</name>
    <dbReference type="NCBI Taxonomy" id="408172"/>
    <lineage>
        <taxon>unclassified sequences</taxon>
        <taxon>metagenomes</taxon>
        <taxon>ecological metagenomes</taxon>
    </lineage>
</organism>
<comment type="cofactor">
    <cofactor evidence="1">
        <name>FAD</name>
        <dbReference type="ChEBI" id="CHEBI:57692"/>
    </cofactor>
</comment>
<evidence type="ECO:0000256" key="3">
    <source>
        <dbReference type="ARBA" id="ARBA00022827"/>
    </source>
</evidence>
<dbReference type="InterPro" id="IPR036188">
    <property type="entry name" value="FAD/NAD-bd_sf"/>
</dbReference>
<feature type="non-terminal residue" evidence="5">
    <location>
        <position position="271"/>
    </location>
</feature>
<accession>A0A382VQL0</accession>
<dbReference type="GO" id="GO:0050660">
    <property type="term" value="F:flavin adenine dinucleotide binding"/>
    <property type="evidence" value="ECO:0007669"/>
    <property type="project" value="TreeGrafter"/>
</dbReference>
<evidence type="ECO:0000256" key="1">
    <source>
        <dbReference type="ARBA" id="ARBA00001974"/>
    </source>
</evidence>
<name>A0A382VQL0_9ZZZZ</name>
<evidence type="ECO:0000313" key="5">
    <source>
        <dbReference type="EMBL" id="SVD48839.1"/>
    </source>
</evidence>
<dbReference type="SUPFAM" id="SSF51905">
    <property type="entry name" value="FAD/NAD(P)-binding domain"/>
    <property type="match status" value="1"/>
</dbReference>
<keyword evidence="2" id="KW-0285">Flavoprotein</keyword>
<evidence type="ECO:0000259" key="4">
    <source>
        <dbReference type="Pfam" id="PF07992"/>
    </source>
</evidence>
<keyword evidence="3" id="KW-0274">FAD</keyword>
<dbReference type="EMBL" id="UINC01153881">
    <property type="protein sequence ID" value="SVD48839.1"/>
    <property type="molecule type" value="Genomic_DNA"/>
</dbReference>
<dbReference type="InterPro" id="IPR050151">
    <property type="entry name" value="Class-I_Pyr_Nuc-Dis_Oxidored"/>
</dbReference>
<dbReference type="PRINTS" id="PR00411">
    <property type="entry name" value="PNDRDTASEI"/>
</dbReference>